<protein>
    <submittedName>
        <fullName evidence="1">Uncharacterized protein</fullName>
    </submittedName>
</protein>
<dbReference type="EMBL" id="JAHHHV010000068">
    <property type="protein sequence ID" value="MBW4466438.1"/>
    <property type="molecule type" value="Genomic_DNA"/>
</dbReference>
<proteinExistence type="predicted"/>
<name>A0A951U561_9CYAN</name>
<gene>
    <name evidence="1" type="ORF">KME07_13520</name>
</gene>
<reference evidence="1" key="1">
    <citation type="submission" date="2021-05" db="EMBL/GenBank/DDBJ databases">
        <authorList>
            <person name="Pietrasiak N."/>
            <person name="Ward R."/>
            <person name="Stajich J.E."/>
            <person name="Kurbessoian T."/>
        </authorList>
    </citation>
    <scope>NUCLEOTIDE SEQUENCE</scope>
    <source>
        <strain evidence="1">GSE-TBD4-15B</strain>
    </source>
</reference>
<reference evidence="1" key="2">
    <citation type="journal article" date="2022" name="Microbiol. Resour. Announc.">
        <title>Metagenome Sequencing to Explore Phylogenomics of Terrestrial Cyanobacteria.</title>
        <authorList>
            <person name="Ward R.D."/>
            <person name="Stajich J.E."/>
            <person name="Johansen J.R."/>
            <person name="Huntemann M."/>
            <person name="Clum A."/>
            <person name="Foster B."/>
            <person name="Foster B."/>
            <person name="Roux S."/>
            <person name="Palaniappan K."/>
            <person name="Varghese N."/>
            <person name="Mukherjee S."/>
            <person name="Reddy T.B.K."/>
            <person name="Daum C."/>
            <person name="Copeland A."/>
            <person name="Chen I.A."/>
            <person name="Ivanova N.N."/>
            <person name="Kyrpides N.C."/>
            <person name="Shapiro N."/>
            <person name="Eloe-Fadrosh E.A."/>
            <person name="Pietrasiak N."/>
        </authorList>
    </citation>
    <scope>NUCLEOTIDE SEQUENCE</scope>
    <source>
        <strain evidence="1">GSE-TBD4-15B</strain>
    </source>
</reference>
<comment type="caution">
    <text evidence="1">The sequence shown here is derived from an EMBL/GenBank/DDBJ whole genome shotgun (WGS) entry which is preliminary data.</text>
</comment>
<evidence type="ECO:0000313" key="2">
    <source>
        <dbReference type="Proteomes" id="UP000707356"/>
    </source>
</evidence>
<accession>A0A951U561</accession>
<sequence>MPSVNPQDGQEIKNLVDAVDRASGVVNPKTAQKSWDTIAVLLSEVANRFDKYKSLVGSIKGPNLVTLSGVVEDLTKLDNATQDLEAWLQKLIQNLPGNEKITWGIRLDKLGKMRKKMALKDTLAAIYRYSEYIQLDQESKKKLSHRQQSPYHDDKAIIVTAINQISGDLRRLSK</sequence>
<evidence type="ECO:0000313" key="1">
    <source>
        <dbReference type="EMBL" id="MBW4466438.1"/>
    </source>
</evidence>
<dbReference type="AlphaFoldDB" id="A0A951U561"/>
<organism evidence="1 2">
    <name type="scientific">Pegethrix bostrychoides GSE-TBD4-15B</name>
    <dbReference type="NCBI Taxonomy" id="2839662"/>
    <lineage>
        <taxon>Bacteria</taxon>
        <taxon>Bacillati</taxon>
        <taxon>Cyanobacteriota</taxon>
        <taxon>Cyanophyceae</taxon>
        <taxon>Oculatellales</taxon>
        <taxon>Oculatellaceae</taxon>
        <taxon>Pegethrix</taxon>
    </lineage>
</organism>
<dbReference type="Proteomes" id="UP000707356">
    <property type="component" value="Unassembled WGS sequence"/>
</dbReference>